<organism evidence="1 2">
    <name type="scientific">Trujillonella endophytica</name>
    <dbReference type="NCBI Taxonomy" id="673521"/>
    <lineage>
        <taxon>Bacteria</taxon>
        <taxon>Bacillati</taxon>
        <taxon>Actinomycetota</taxon>
        <taxon>Actinomycetes</taxon>
        <taxon>Geodermatophilales</taxon>
        <taxon>Geodermatophilaceae</taxon>
        <taxon>Trujillonella</taxon>
    </lineage>
</organism>
<reference evidence="2" key="1">
    <citation type="submission" date="2016-10" db="EMBL/GenBank/DDBJ databases">
        <authorList>
            <person name="Varghese N."/>
            <person name="Submissions S."/>
        </authorList>
    </citation>
    <scope>NUCLEOTIDE SEQUENCE [LARGE SCALE GENOMIC DNA]</scope>
    <source>
        <strain evidence="2">DSM 45413</strain>
    </source>
</reference>
<dbReference type="AlphaFoldDB" id="A0A1H8SN13"/>
<evidence type="ECO:0000313" key="1">
    <source>
        <dbReference type="EMBL" id="SEO80102.1"/>
    </source>
</evidence>
<dbReference type="Proteomes" id="UP000198960">
    <property type="component" value="Unassembled WGS sequence"/>
</dbReference>
<sequence length="68" mass="7414">GCVTLRLAGRLHHIGIGRTHAGTHVLLLVQDLDIRVIDAATGELLRELVLDPSRDYQPTGRPPGPTRK</sequence>
<evidence type="ECO:0000313" key="2">
    <source>
        <dbReference type="Proteomes" id="UP000198960"/>
    </source>
</evidence>
<accession>A0A1H8SN13</accession>
<dbReference type="EMBL" id="FOEE01000004">
    <property type="protein sequence ID" value="SEO80102.1"/>
    <property type="molecule type" value="Genomic_DNA"/>
</dbReference>
<name>A0A1H8SN13_9ACTN</name>
<keyword evidence="2" id="KW-1185">Reference proteome</keyword>
<feature type="non-terminal residue" evidence="1">
    <location>
        <position position="1"/>
    </location>
</feature>
<proteinExistence type="predicted"/>
<gene>
    <name evidence="1" type="ORF">SAMN05660991_01851</name>
</gene>
<protein>
    <submittedName>
        <fullName evidence="1">Uncharacterized protein</fullName>
    </submittedName>
</protein>